<dbReference type="AlphaFoldDB" id="A0A6C0ECQ5"/>
<name>A0A6C0ECQ5_9ZZZZ</name>
<proteinExistence type="predicted"/>
<sequence>MRIGNLRGNELDKNLQNRINLAKVEVDETQGGGERKKIENKVVKLNFTNNGHIFNKRVTSTLAENGTRTISYRYWQNRGKTRTKFKKNCKTINECIITYER</sequence>
<organism evidence="1">
    <name type="scientific">viral metagenome</name>
    <dbReference type="NCBI Taxonomy" id="1070528"/>
    <lineage>
        <taxon>unclassified sequences</taxon>
        <taxon>metagenomes</taxon>
        <taxon>organismal metagenomes</taxon>
    </lineage>
</organism>
<dbReference type="EMBL" id="MN739780">
    <property type="protein sequence ID" value="QHT26173.1"/>
    <property type="molecule type" value="Genomic_DNA"/>
</dbReference>
<accession>A0A6C0ECQ5</accession>
<evidence type="ECO:0000313" key="1">
    <source>
        <dbReference type="EMBL" id="QHT26173.1"/>
    </source>
</evidence>
<protein>
    <submittedName>
        <fullName evidence="1">Uncharacterized protein</fullName>
    </submittedName>
</protein>
<reference evidence="1" key="1">
    <citation type="journal article" date="2020" name="Nature">
        <title>Giant virus diversity and host interactions through global metagenomics.</title>
        <authorList>
            <person name="Schulz F."/>
            <person name="Roux S."/>
            <person name="Paez-Espino D."/>
            <person name="Jungbluth S."/>
            <person name="Walsh D.A."/>
            <person name="Denef V.J."/>
            <person name="McMahon K.D."/>
            <person name="Konstantinidis K.T."/>
            <person name="Eloe-Fadrosh E.A."/>
            <person name="Kyrpides N.C."/>
            <person name="Woyke T."/>
        </authorList>
    </citation>
    <scope>NUCLEOTIDE SEQUENCE</scope>
    <source>
        <strain evidence="1">GVMAG-M-3300023179-27</strain>
    </source>
</reference>